<feature type="region of interest" description="Disordered" evidence="3">
    <location>
        <begin position="188"/>
        <end position="266"/>
    </location>
</feature>
<evidence type="ECO:0000259" key="4">
    <source>
        <dbReference type="PROSITE" id="PS51279"/>
    </source>
</evidence>
<evidence type="ECO:0000256" key="1">
    <source>
        <dbReference type="ARBA" id="ARBA00010465"/>
    </source>
</evidence>
<dbReference type="OrthoDB" id="445677at2759"/>
<dbReference type="InterPro" id="IPR011421">
    <property type="entry name" value="BCNT-C"/>
</dbReference>
<organism evidence="5 6">
    <name type="scientific">Actinomortierella ambigua</name>
    <dbReference type="NCBI Taxonomy" id="1343610"/>
    <lineage>
        <taxon>Eukaryota</taxon>
        <taxon>Fungi</taxon>
        <taxon>Fungi incertae sedis</taxon>
        <taxon>Mucoromycota</taxon>
        <taxon>Mortierellomycotina</taxon>
        <taxon>Mortierellomycetes</taxon>
        <taxon>Mortierellales</taxon>
        <taxon>Mortierellaceae</taxon>
        <taxon>Actinomortierella</taxon>
    </lineage>
</organism>
<evidence type="ECO:0000313" key="5">
    <source>
        <dbReference type="EMBL" id="KAG0251084.1"/>
    </source>
</evidence>
<feature type="compositionally biased region" description="Acidic residues" evidence="3">
    <location>
        <begin position="27"/>
        <end position="52"/>
    </location>
</feature>
<evidence type="ECO:0000256" key="3">
    <source>
        <dbReference type="SAM" id="MobiDB-lite"/>
    </source>
</evidence>
<dbReference type="PROSITE" id="PS51279">
    <property type="entry name" value="BCNT_C"/>
    <property type="match status" value="1"/>
</dbReference>
<evidence type="ECO:0000313" key="6">
    <source>
        <dbReference type="Proteomes" id="UP000807716"/>
    </source>
</evidence>
<feature type="domain" description="BCNT-C" evidence="4">
    <location>
        <begin position="270"/>
        <end position="347"/>
    </location>
</feature>
<dbReference type="PANTHER" id="PTHR48407:SF1">
    <property type="entry name" value="CRANIOFACIAL DEVELOPMENT PROTEIN 1"/>
    <property type="match status" value="1"/>
</dbReference>
<sequence length="347" mass="37420">MSKLEDQEFDSDSSEDEDFVPDHADMDSDDGASDDDDDDMNDNIGEVGEDQDPTSGKHAKKPASKAKKGRRRKQKQTSQQQQQQASTTTTAEQDTADQQARKRRIDALWDDLKSSSTLQSASVSASTKAAGLRAAISAYGAAHGSTTLSSPATTTTTTTGAASSSSSGQVNMVTITMTYDFAGEKVTVTKEVPENSKEAKDAAAKGLIKGLPGATPTTATTGSSSSSANNNGSDKKGEEEGEKNKRKRDNDDGSAGSTEDGPKRIRVRYVRARSRLDDLAALYGVKRPATLNTLEKSKLDWNSFVGKEGIEDELKHHNKDGYMEKAAFLDRAYAHKVQEIKALRRKR</sequence>
<dbReference type="EMBL" id="JAAAJB010000793">
    <property type="protein sequence ID" value="KAG0251084.1"/>
    <property type="molecule type" value="Genomic_DNA"/>
</dbReference>
<comment type="similarity">
    <text evidence="1">Belongs to the SWC5 family.</text>
</comment>
<feature type="compositionally biased region" description="Low complexity" evidence="3">
    <location>
        <begin position="144"/>
        <end position="168"/>
    </location>
</feature>
<feature type="compositionally biased region" description="Low complexity" evidence="3">
    <location>
        <begin position="76"/>
        <end position="98"/>
    </location>
</feature>
<name>A0A9P6PQ43_9FUNG</name>
<evidence type="ECO:0000256" key="2">
    <source>
        <dbReference type="ARBA" id="ARBA00019138"/>
    </source>
</evidence>
<keyword evidence="6" id="KW-1185">Reference proteome</keyword>
<dbReference type="InterPro" id="IPR027124">
    <property type="entry name" value="Swc5/CFDP1/2"/>
</dbReference>
<feature type="region of interest" description="Disordered" evidence="3">
    <location>
        <begin position="143"/>
        <end position="171"/>
    </location>
</feature>
<feature type="region of interest" description="Disordered" evidence="3">
    <location>
        <begin position="1"/>
        <end position="102"/>
    </location>
</feature>
<reference evidence="5" key="1">
    <citation type="journal article" date="2020" name="Fungal Divers.">
        <title>Resolving the Mortierellaceae phylogeny through synthesis of multi-gene phylogenetics and phylogenomics.</title>
        <authorList>
            <person name="Vandepol N."/>
            <person name="Liber J."/>
            <person name="Desiro A."/>
            <person name="Na H."/>
            <person name="Kennedy M."/>
            <person name="Barry K."/>
            <person name="Grigoriev I.V."/>
            <person name="Miller A.N."/>
            <person name="O'Donnell K."/>
            <person name="Stajich J.E."/>
            <person name="Bonito G."/>
        </authorList>
    </citation>
    <scope>NUCLEOTIDE SEQUENCE</scope>
    <source>
        <strain evidence="5">BC1065</strain>
    </source>
</reference>
<dbReference type="Pfam" id="PF07572">
    <property type="entry name" value="BCNT"/>
    <property type="match status" value="1"/>
</dbReference>
<feature type="compositionally biased region" description="Low complexity" evidence="3">
    <location>
        <begin position="212"/>
        <end position="232"/>
    </location>
</feature>
<accession>A0A9P6PQ43</accession>
<dbReference type="GO" id="GO:0000812">
    <property type="term" value="C:Swr1 complex"/>
    <property type="evidence" value="ECO:0007669"/>
    <property type="project" value="TreeGrafter"/>
</dbReference>
<protein>
    <recommendedName>
        <fullName evidence="2">SWR1-complex protein 5</fullName>
    </recommendedName>
</protein>
<dbReference type="Proteomes" id="UP000807716">
    <property type="component" value="Unassembled WGS sequence"/>
</dbReference>
<proteinExistence type="inferred from homology"/>
<dbReference type="AlphaFoldDB" id="A0A9P6PQ43"/>
<feature type="compositionally biased region" description="Acidic residues" evidence="3">
    <location>
        <begin position="7"/>
        <end position="19"/>
    </location>
</feature>
<feature type="compositionally biased region" description="Basic residues" evidence="3">
    <location>
        <begin position="57"/>
        <end position="75"/>
    </location>
</feature>
<feature type="compositionally biased region" description="Basic and acidic residues" evidence="3">
    <location>
        <begin position="188"/>
        <end position="203"/>
    </location>
</feature>
<comment type="caution">
    <text evidence="5">The sequence shown here is derived from an EMBL/GenBank/DDBJ whole genome shotgun (WGS) entry which is preliminary data.</text>
</comment>
<dbReference type="PANTHER" id="PTHR48407">
    <property type="entry name" value="CRANIOFACIAL DEVELOPMENT PROTEIN 1"/>
    <property type="match status" value="1"/>
</dbReference>
<gene>
    <name evidence="5" type="primary">CFDP1</name>
    <name evidence="5" type="ORF">DFQ27_009020</name>
</gene>